<evidence type="ECO:0000313" key="5">
    <source>
        <dbReference type="EMBL" id="MFD2464714.1"/>
    </source>
</evidence>
<evidence type="ECO:0000256" key="1">
    <source>
        <dbReference type="ARBA" id="ARBA00022729"/>
    </source>
</evidence>
<dbReference type="Gene3D" id="3.40.190.10">
    <property type="entry name" value="Periplasmic binding protein-like II"/>
    <property type="match status" value="2"/>
</dbReference>
<evidence type="ECO:0000256" key="3">
    <source>
        <dbReference type="SAM" id="SignalP"/>
    </source>
</evidence>
<name>A0ABW5GUV0_9PSEU</name>
<dbReference type="InterPro" id="IPR050811">
    <property type="entry name" value="Phosphate_ABC_transporter"/>
</dbReference>
<protein>
    <submittedName>
        <fullName evidence="5">Substrate-binding domain-containing protein</fullName>
    </submittedName>
</protein>
<organism evidence="5 6">
    <name type="scientific">Amycolatopsis samaneae</name>
    <dbReference type="NCBI Taxonomy" id="664691"/>
    <lineage>
        <taxon>Bacteria</taxon>
        <taxon>Bacillati</taxon>
        <taxon>Actinomycetota</taxon>
        <taxon>Actinomycetes</taxon>
        <taxon>Pseudonocardiales</taxon>
        <taxon>Pseudonocardiaceae</taxon>
        <taxon>Amycolatopsis</taxon>
    </lineage>
</organism>
<dbReference type="SUPFAM" id="SSF53850">
    <property type="entry name" value="Periplasmic binding protein-like II"/>
    <property type="match status" value="1"/>
</dbReference>
<accession>A0ABW5GUV0</accession>
<gene>
    <name evidence="5" type="ORF">ACFSYJ_39270</name>
</gene>
<keyword evidence="6" id="KW-1185">Reference proteome</keyword>
<proteinExistence type="predicted"/>
<comment type="caution">
    <text evidence="5">The sequence shown here is derived from an EMBL/GenBank/DDBJ whole genome shotgun (WGS) entry which is preliminary data.</text>
</comment>
<feature type="domain" description="PBP" evidence="4">
    <location>
        <begin position="111"/>
        <end position="263"/>
    </location>
</feature>
<dbReference type="Pfam" id="PF12849">
    <property type="entry name" value="PBP_like_2"/>
    <property type="match status" value="1"/>
</dbReference>
<reference evidence="6" key="1">
    <citation type="journal article" date="2019" name="Int. J. Syst. Evol. Microbiol.">
        <title>The Global Catalogue of Microorganisms (GCM) 10K type strain sequencing project: providing services to taxonomists for standard genome sequencing and annotation.</title>
        <authorList>
            <consortium name="The Broad Institute Genomics Platform"/>
            <consortium name="The Broad Institute Genome Sequencing Center for Infectious Disease"/>
            <person name="Wu L."/>
            <person name="Ma J."/>
        </authorList>
    </citation>
    <scope>NUCLEOTIDE SEQUENCE [LARGE SCALE GENOMIC DNA]</scope>
    <source>
        <strain evidence="6">CGMCC 4.7643</strain>
    </source>
</reference>
<dbReference type="PANTHER" id="PTHR30570">
    <property type="entry name" value="PERIPLASMIC PHOSPHATE BINDING COMPONENT OF PHOSPHATE ABC TRANSPORTER"/>
    <property type="match status" value="1"/>
</dbReference>
<evidence type="ECO:0000256" key="2">
    <source>
        <dbReference type="SAM" id="MobiDB-lite"/>
    </source>
</evidence>
<sequence>MTAAAAGACLVMTGTAAAVPPANGIAEVIPAAGSDTIFDITNAVFADANTTGSAWNTDPDNYVNIPPVLPAGGSFTVPADPWSPGTTYDASNPPPDGSSAGKAALDASAAALDGKYEIARSSSERGANDPATFEYYGFGRDAVTWSSSSTGAGAGLPLTLAQLRGVYDGSITNWSQVGGTNAAIKVYLPQVGSGTLSFFTKNVLKFDPTTKPVTITRFQENDATSIDAANRANAIAPFSVAQWIAQGNGVTSDKRAGFTVNRLTGAGSDGDLVTGSAGSYKPAFADTFIGSRIVYYVLDTRTRRYGQAKRAVGFDDGDTAATASPLCGGKLADIITKYGFKTVAGTGDLTCVKA</sequence>
<dbReference type="EMBL" id="JBHUKU010000027">
    <property type="protein sequence ID" value="MFD2464714.1"/>
    <property type="molecule type" value="Genomic_DNA"/>
</dbReference>
<keyword evidence="1 3" id="KW-0732">Signal</keyword>
<feature type="chain" id="PRO_5045929979" evidence="3">
    <location>
        <begin position="19"/>
        <end position="354"/>
    </location>
</feature>
<feature type="region of interest" description="Disordered" evidence="2">
    <location>
        <begin position="80"/>
        <end position="103"/>
    </location>
</feature>
<dbReference type="InterPro" id="IPR024370">
    <property type="entry name" value="PBP_domain"/>
</dbReference>
<feature type="signal peptide" evidence="3">
    <location>
        <begin position="1"/>
        <end position="18"/>
    </location>
</feature>
<evidence type="ECO:0000259" key="4">
    <source>
        <dbReference type="Pfam" id="PF12849"/>
    </source>
</evidence>
<evidence type="ECO:0000313" key="6">
    <source>
        <dbReference type="Proteomes" id="UP001597419"/>
    </source>
</evidence>
<dbReference type="RefSeq" id="WP_345408375.1">
    <property type="nucleotide sequence ID" value="NZ_BAABHG010000027.1"/>
</dbReference>
<dbReference type="Proteomes" id="UP001597419">
    <property type="component" value="Unassembled WGS sequence"/>
</dbReference>
<dbReference type="PANTHER" id="PTHR30570:SF1">
    <property type="entry name" value="PHOSPHATE-BINDING PROTEIN PSTS"/>
    <property type="match status" value="1"/>
</dbReference>